<feature type="domain" description="MAT1 centre" evidence="2">
    <location>
        <begin position="2"/>
        <end position="92"/>
    </location>
</feature>
<dbReference type="HOGENOM" id="CLU_124148_0_0_1"/>
<dbReference type="eggNOG" id="KOG3800">
    <property type="taxonomic scope" value="Eukaryota"/>
</dbReference>
<reference evidence="3 4" key="1">
    <citation type="journal article" date="2011" name="Science">
        <title>The Selaginella genome identifies genetic changes associated with the evolution of vascular plants.</title>
        <authorList>
            <person name="Banks J.A."/>
            <person name="Nishiyama T."/>
            <person name="Hasebe M."/>
            <person name="Bowman J.L."/>
            <person name="Gribskov M."/>
            <person name="dePamphilis C."/>
            <person name="Albert V.A."/>
            <person name="Aono N."/>
            <person name="Aoyama T."/>
            <person name="Ambrose B.A."/>
            <person name="Ashton N.W."/>
            <person name="Axtell M.J."/>
            <person name="Barker E."/>
            <person name="Barker M.S."/>
            <person name="Bennetzen J.L."/>
            <person name="Bonawitz N.D."/>
            <person name="Chapple C."/>
            <person name="Cheng C."/>
            <person name="Correa L.G."/>
            <person name="Dacre M."/>
            <person name="DeBarry J."/>
            <person name="Dreyer I."/>
            <person name="Elias M."/>
            <person name="Engstrom E.M."/>
            <person name="Estelle M."/>
            <person name="Feng L."/>
            <person name="Finet C."/>
            <person name="Floyd S.K."/>
            <person name="Frommer W.B."/>
            <person name="Fujita T."/>
            <person name="Gramzow L."/>
            <person name="Gutensohn M."/>
            <person name="Harholt J."/>
            <person name="Hattori M."/>
            <person name="Heyl A."/>
            <person name="Hirai T."/>
            <person name="Hiwatashi Y."/>
            <person name="Ishikawa M."/>
            <person name="Iwata M."/>
            <person name="Karol K.G."/>
            <person name="Koehler B."/>
            <person name="Kolukisaoglu U."/>
            <person name="Kubo M."/>
            <person name="Kurata T."/>
            <person name="Lalonde S."/>
            <person name="Li K."/>
            <person name="Li Y."/>
            <person name="Litt A."/>
            <person name="Lyons E."/>
            <person name="Manning G."/>
            <person name="Maruyama T."/>
            <person name="Michael T.P."/>
            <person name="Mikami K."/>
            <person name="Miyazaki S."/>
            <person name="Morinaga S."/>
            <person name="Murata T."/>
            <person name="Mueller-Roeber B."/>
            <person name="Nelson D.R."/>
            <person name="Obara M."/>
            <person name="Oguri Y."/>
            <person name="Olmstead R.G."/>
            <person name="Onodera N."/>
            <person name="Petersen B.L."/>
            <person name="Pils B."/>
            <person name="Prigge M."/>
            <person name="Rensing S.A."/>
            <person name="Riano-Pachon D.M."/>
            <person name="Roberts A.W."/>
            <person name="Sato Y."/>
            <person name="Scheller H.V."/>
            <person name="Schulz B."/>
            <person name="Schulz C."/>
            <person name="Shakirov E.V."/>
            <person name="Shibagaki N."/>
            <person name="Shinohara N."/>
            <person name="Shippen D.E."/>
            <person name="Soerensen I."/>
            <person name="Sotooka R."/>
            <person name="Sugimoto N."/>
            <person name="Sugita M."/>
            <person name="Sumikawa N."/>
            <person name="Tanurdzic M."/>
            <person name="Theissen G."/>
            <person name="Ulvskov P."/>
            <person name="Wakazuki S."/>
            <person name="Weng J.K."/>
            <person name="Willats W.W."/>
            <person name="Wipf D."/>
            <person name="Wolf P.G."/>
            <person name="Yang L."/>
            <person name="Zimmer A.D."/>
            <person name="Zhu Q."/>
            <person name="Mitros T."/>
            <person name="Hellsten U."/>
            <person name="Loque D."/>
            <person name="Otillar R."/>
            <person name="Salamov A."/>
            <person name="Schmutz J."/>
            <person name="Shapiro H."/>
            <person name="Lindquist E."/>
            <person name="Lucas S."/>
            <person name="Rokhsar D."/>
            <person name="Grigoriev I.V."/>
        </authorList>
    </citation>
    <scope>NUCLEOTIDE SEQUENCE [LARGE SCALE GENOMIC DNA]</scope>
</reference>
<gene>
    <name evidence="3" type="ORF">SELMODRAFT_230282</name>
</gene>
<dbReference type="OMA" id="WTESIKS"/>
<evidence type="ECO:0000313" key="3">
    <source>
        <dbReference type="EMBL" id="EFJ34320.1"/>
    </source>
</evidence>
<sequence length="188" mass="21388">MNKEMQVRRRIASIYNKREDNFASLRDYNDYLEDVEDIIFNLVQGIDVAETEAKIKAYNEENYEQILASRARKAVEISTALQQEQGFTETREAIEQVTRNSFPWYSSENLDRKQGPSGAYAPAVAGMLMQQPTRQPEPIGHSLLNGGAAEDPEAQRIREERAAIAGGWSIDCCHRRDLTEAFSSLWVN</sequence>
<evidence type="ECO:0000256" key="1">
    <source>
        <dbReference type="SAM" id="MobiDB-lite"/>
    </source>
</evidence>
<dbReference type="PANTHER" id="PTHR12683:SF13">
    <property type="entry name" value="CDK-ACTIVATING KINASE ASSEMBLY FACTOR MAT1"/>
    <property type="match status" value="1"/>
</dbReference>
<name>D8QYY2_SELML</name>
<accession>D8QYY2</accession>
<dbReference type="GO" id="GO:0005675">
    <property type="term" value="C:transcription factor TFIIH holo complex"/>
    <property type="evidence" value="ECO:0000318"/>
    <property type="project" value="GO_Central"/>
</dbReference>
<dbReference type="InterPro" id="IPR015877">
    <property type="entry name" value="MAT1_centre"/>
</dbReference>
<evidence type="ECO:0000313" key="4">
    <source>
        <dbReference type="Proteomes" id="UP000001514"/>
    </source>
</evidence>
<dbReference type="Gramene" id="EFJ34320">
    <property type="protein sequence ID" value="EFJ34320"/>
    <property type="gene ID" value="SELMODRAFT_230282"/>
</dbReference>
<dbReference type="AlphaFoldDB" id="D8QYY2"/>
<proteinExistence type="predicted"/>
<dbReference type="GO" id="GO:0006281">
    <property type="term" value="P:DNA repair"/>
    <property type="evidence" value="ECO:0000318"/>
    <property type="project" value="GO_Central"/>
</dbReference>
<dbReference type="STRING" id="88036.D8QYY2"/>
<feature type="region of interest" description="Disordered" evidence="1">
    <location>
        <begin position="134"/>
        <end position="153"/>
    </location>
</feature>
<dbReference type="KEGG" id="smo:SELMODRAFT_230282"/>
<organism evidence="4">
    <name type="scientific">Selaginella moellendorffii</name>
    <name type="common">Spikemoss</name>
    <dbReference type="NCBI Taxonomy" id="88036"/>
    <lineage>
        <taxon>Eukaryota</taxon>
        <taxon>Viridiplantae</taxon>
        <taxon>Streptophyta</taxon>
        <taxon>Embryophyta</taxon>
        <taxon>Tracheophyta</taxon>
        <taxon>Lycopodiopsida</taxon>
        <taxon>Selaginellales</taxon>
        <taxon>Selaginellaceae</taxon>
        <taxon>Selaginella</taxon>
    </lineage>
</organism>
<keyword evidence="4" id="KW-1185">Reference proteome</keyword>
<dbReference type="EMBL" id="GL377569">
    <property type="protein sequence ID" value="EFJ34320.1"/>
    <property type="molecule type" value="Genomic_DNA"/>
</dbReference>
<dbReference type="InParanoid" id="D8QYY2"/>
<evidence type="ECO:0000259" key="2">
    <source>
        <dbReference type="Pfam" id="PF06391"/>
    </source>
</evidence>
<dbReference type="Proteomes" id="UP000001514">
    <property type="component" value="Unassembled WGS sequence"/>
</dbReference>
<protein>
    <recommendedName>
        <fullName evidence="2">MAT1 centre domain-containing protein</fullName>
    </recommendedName>
</protein>
<dbReference type="PANTHER" id="PTHR12683">
    <property type="entry name" value="CDK-ACTIVATING KINASE ASSEMBLY FACTOR MAT1"/>
    <property type="match status" value="1"/>
</dbReference>
<dbReference type="Pfam" id="PF06391">
    <property type="entry name" value="MAT1"/>
    <property type="match status" value="1"/>
</dbReference>
<dbReference type="GO" id="GO:0006357">
    <property type="term" value="P:regulation of transcription by RNA polymerase II"/>
    <property type="evidence" value="ECO:0000318"/>
    <property type="project" value="GO_Central"/>
</dbReference>